<keyword evidence="3" id="KW-1185">Reference proteome</keyword>
<dbReference type="STRING" id="1036808.A0A0C3DUU6"/>
<dbReference type="EMBL" id="KN822068">
    <property type="protein sequence ID" value="KIM59939.1"/>
    <property type="molecule type" value="Genomic_DNA"/>
</dbReference>
<dbReference type="OrthoDB" id="3164835at2759"/>
<dbReference type="Gene3D" id="3.30.710.10">
    <property type="entry name" value="Potassium Channel Kv1.1, Chain A"/>
    <property type="match status" value="1"/>
</dbReference>
<dbReference type="Proteomes" id="UP000053989">
    <property type="component" value="Unassembled WGS sequence"/>
</dbReference>
<dbReference type="SUPFAM" id="SSF54695">
    <property type="entry name" value="POZ domain"/>
    <property type="match status" value="1"/>
</dbReference>
<name>A0A0C3DUU6_9AGAM</name>
<gene>
    <name evidence="2" type="ORF">SCLCIDRAFT_1217385</name>
</gene>
<reference evidence="3" key="2">
    <citation type="submission" date="2015-01" db="EMBL/GenBank/DDBJ databases">
        <title>Evolutionary Origins and Diversification of the Mycorrhizal Mutualists.</title>
        <authorList>
            <consortium name="DOE Joint Genome Institute"/>
            <consortium name="Mycorrhizal Genomics Consortium"/>
            <person name="Kohler A."/>
            <person name="Kuo A."/>
            <person name="Nagy L.G."/>
            <person name="Floudas D."/>
            <person name="Copeland A."/>
            <person name="Barry K.W."/>
            <person name="Cichocki N."/>
            <person name="Veneault-Fourrey C."/>
            <person name="LaButti K."/>
            <person name="Lindquist E.A."/>
            <person name="Lipzen A."/>
            <person name="Lundell T."/>
            <person name="Morin E."/>
            <person name="Murat C."/>
            <person name="Riley R."/>
            <person name="Ohm R."/>
            <person name="Sun H."/>
            <person name="Tunlid A."/>
            <person name="Henrissat B."/>
            <person name="Grigoriev I.V."/>
            <person name="Hibbett D.S."/>
            <person name="Martin F."/>
        </authorList>
    </citation>
    <scope>NUCLEOTIDE SEQUENCE [LARGE SCALE GENOMIC DNA]</scope>
    <source>
        <strain evidence="3">Foug A</strain>
    </source>
</reference>
<dbReference type="SMART" id="SM00225">
    <property type="entry name" value="BTB"/>
    <property type="match status" value="1"/>
</dbReference>
<evidence type="ECO:0000313" key="2">
    <source>
        <dbReference type="EMBL" id="KIM59939.1"/>
    </source>
</evidence>
<dbReference type="InterPro" id="IPR011333">
    <property type="entry name" value="SKP1/BTB/POZ_sf"/>
</dbReference>
<dbReference type="CDD" id="cd18186">
    <property type="entry name" value="BTB_POZ_ZBTB_KLHL-like"/>
    <property type="match status" value="1"/>
</dbReference>
<dbReference type="InParanoid" id="A0A0C3DUU6"/>
<reference evidence="2 3" key="1">
    <citation type="submission" date="2014-04" db="EMBL/GenBank/DDBJ databases">
        <authorList>
            <consortium name="DOE Joint Genome Institute"/>
            <person name="Kuo A."/>
            <person name="Kohler A."/>
            <person name="Nagy L.G."/>
            <person name="Floudas D."/>
            <person name="Copeland A."/>
            <person name="Barry K.W."/>
            <person name="Cichocki N."/>
            <person name="Veneault-Fourrey C."/>
            <person name="LaButti K."/>
            <person name="Lindquist E.A."/>
            <person name="Lipzen A."/>
            <person name="Lundell T."/>
            <person name="Morin E."/>
            <person name="Murat C."/>
            <person name="Sun H."/>
            <person name="Tunlid A."/>
            <person name="Henrissat B."/>
            <person name="Grigoriev I.V."/>
            <person name="Hibbett D.S."/>
            <person name="Martin F."/>
            <person name="Nordberg H.P."/>
            <person name="Cantor M.N."/>
            <person name="Hua S.X."/>
        </authorList>
    </citation>
    <scope>NUCLEOTIDE SEQUENCE [LARGE SCALE GENOMIC DNA]</scope>
    <source>
        <strain evidence="2 3">Foug A</strain>
    </source>
</reference>
<evidence type="ECO:0000259" key="1">
    <source>
        <dbReference type="PROSITE" id="PS50097"/>
    </source>
</evidence>
<dbReference type="HOGENOM" id="CLU_052397_0_0_1"/>
<dbReference type="Pfam" id="PF00651">
    <property type="entry name" value="BTB"/>
    <property type="match status" value="1"/>
</dbReference>
<organism evidence="2 3">
    <name type="scientific">Scleroderma citrinum Foug A</name>
    <dbReference type="NCBI Taxonomy" id="1036808"/>
    <lineage>
        <taxon>Eukaryota</taxon>
        <taxon>Fungi</taxon>
        <taxon>Dikarya</taxon>
        <taxon>Basidiomycota</taxon>
        <taxon>Agaricomycotina</taxon>
        <taxon>Agaricomycetes</taxon>
        <taxon>Agaricomycetidae</taxon>
        <taxon>Boletales</taxon>
        <taxon>Sclerodermatineae</taxon>
        <taxon>Sclerodermataceae</taxon>
        <taxon>Scleroderma</taxon>
    </lineage>
</organism>
<dbReference type="AlphaFoldDB" id="A0A0C3DUU6"/>
<evidence type="ECO:0000313" key="3">
    <source>
        <dbReference type="Proteomes" id="UP000053989"/>
    </source>
</evidence>
<dbReference type="InterPro" id="IPR000210">
    <property type="entry name" value="BTB/POZ_dom"/>
</dbReference>
<sequence length="315" mass="36005">MSHPCNASSPFDHPKADVILRSSDNVDFRVFKLFLSLASPFFETLFELPQPSEEKTENWEMKDGLAVVPISEDSRTLDALLRFCYPCTLTENPSLDHFKDVVNVLEAAKKYSLDEIENTICQALFNPKILEVDSLRCFAIARRARLRDQTLMAAKYSLREPLIPEWFDEIGLVTSADLLALLTYHQKCGSALKKLHLNYSWIKQHYQNRTSGSWLLGQTTTGHGCNCPKSTTVQLFGCYCVLWWQEFMVATFEALKDKPCADTIHKMIEKTVEEVRRRNCSTCCSNVAIAMPEFTTLFAKHVDELVSEVELPLRY</sequence>
<dbReference type="PROSITE" id="PS50097">
    <property type="entry name" value="BTB"/>
    <property type="match status" value="1"/>
</dbReference>
<accession>A0A0C3DUU6</accession>
<protein>
    <recommendedName>
        <fullName evidence="1">BTB domain-containing protein</fullName>
    </recommendedName>
</protein>
<feature type="domain" description="BTB" evidence="1">
    <location>
        <begin position="16"/>
        <end position="93"/>
    </location>
</feature>
<proteinExistence type="predicted"/>